<dbReference type="PANTHER" id="PTHR10204">
    <property type="entry name" value="NAD P H OXIDOREDUCTASE-RELATED"/>
    <property type="match status" value="1"/>
</dbReference>
<accession>A0A371PDV2</accession>
<evidence type="ECO:0000256" key="3">
    <source>
        <dbReference type="SAM" id="MobiDB-lite"/>
    </source>
</evidence>
<dbReference type="EMBL" id="QUBR01000001">
    <property type="protein sequence ID" value="REK73600.1"/>
    <property type="molecule type" value="Genomic_DNA"/>
</dbReference>
<keyword evidence="6" id="KW-1185">Reference proteome</keyword>
<dbReference type="PANTHER" id="PTHR10204:SF34">
    <property type="entry name" value="NAD(P)H DEHYDROGENASE [QUINONE] 1 ISOFORM 1"/>
    <property type="match status" value="1"/>
</dbReference>
<name>A0A371PDV2_9ACTN</name>
<dbReference type="GO" id="GO:0005829">
    <property type="term" value="C:cytosol"/>
    <property type="evidence" value="ECO:0007669"/>
    <property type="project" value="TreeGrafter"/>
</dbReference>
<reference evidence="5 6" key="1">
    <citation type="submission" date="2018-08" db="EMBL/GenBank/DDBJ databases">
        <title>Aeromicrobium sp. M2KJ-4, whole genome shotgun sequence.</title>
        <authorList>
            <person name="Tuo L."/>
        </authorList>
    </citation>
    <scope>NUCLEOTIDE SEQUENCE [LARGE SCALE GENOMIC DNA]</scope>
    <source>
        <strain evidence="5 6">M2KJ-4</strain>
    </source>
</reference>
<dbReference type="OrthoDB" id="9798454at2"/>
<dbReference type="Proteomes" id="UP000265581">
    <property type="component" value="Unassembled WGS sequence"/>
</dbReference>
<keyword evidence="2" id="KW-0560">Oxidoreductase</keyword>
<organism evidence="5 6">
    <name type="scientific">Aeromicrobium endophyticum</name>
    <dbReference type="NCBI Taxonomy" id="2292704"/>
    <lineage>
        <taxon>Bacteria</taxon>
        <taxon>Bacillati</taxon>
        <taxon>Actinomycetota</taxon>
        <taxon>Actinomycetes</taxon>
        <taxon>Propionibacteriales</taxon>
        <taxon>Nocardioidaceae</taxon>
        <taxon>Aeromicrobium</taxon>
    </lineage>
</organism>
<evidence type="ECO:0000259" key="4">
    <source>
        <dbReference type="Pfam" id="PF02525"/>
    </source>
</evidence>
<dbReference type="InterPro" id="IPR003680">
    <property type="entry name" value="Flavodoxin_fold"/>
</dbReference>
<comment type="caution">
    <text evidence="5">The sequence shown here is derived from an EMBL/GenBank/DDBJ whole genome shotgun (WGS) entry which is preliminary data.</text>
</comment>
<comment type="similarity">
    <text evidence="1">Belongs to the NAD(P)H dehydrogenase (quinone) family.</text>
</comment>
<dbReference type="Pfam" id="PF02525">
    <property type="entry name" value="Flavodoxin_2"/>
    <property type="match status" value="1"/>
</dbReference>
<proteinExistence type="inferred from homology"/>
<dbReference type="InterPro" id="IPR051545">
    <property type="entry name" value="NAD(P)H_dehydrogenase_qn"/>
</dbReference>
<sequence length="244" mass="26300">MAVTTTVLLVHAHPETDSFSTAQSAAAARALAAAGHEVDVIDLYADAWQPVLRRDDFPGIDGAFKPQAEQMRAVADGTVDDVVQDQLDRLLAADLLVLSFPMWWFSVPAILKGWIDRVFVMGATFGGEHGLFDEAALAGKDAVLLMTTGGPQDAFGPDGAFGPMDDFVFHIRRGMLEFVGYRVLDPVVTYGPARLDPDEREAALRSVHDTFVEIGEGLTSGSRRRSRRPEPHGGRGASPARAGQ</sequence>
<feature type="region of interest" description="Disordered" evidence="3">
    <location>
        <begin position="215"/>
        <end position="244"/>
    </location>
</feature>
<gene>
    <name evidence="5" type="ORF">DX116_08700</name>
</gene>
<dbReference type="InterPro" id="IPR029039">
    <property type="entry name" value="Flavoprotein-like_sf"/>
</dbReference>
<evidence type="ECO:0000313" key="5">
    <source>
        <dbReference type="EMBL" id="REK73600.1"/>
    </source>
</evidence>
<dbReference type="AlphaFoldDB" id="A0A371PDV2"/>
<evidence type="ECO:0000256" key="1">
    <source>
        <dbReference type="ARBA" id="ARBA00006252"/>
    </source>
</evidence>
<evidence type="ECO:0000256" key="2">
    <source>
        <dbReference type="ARBA" id="ARBA00023002"/>
    </source>
</evidence>
<dbReference type="SUPFAM" id="SSF52218">
    <property type="entry name" value="Flavoproteins"/>
    <property type="match status" value="1"/>
</dbReference>
<dbReference type="Gene3D" id="3.40.50.360">
    <property type="match status" value="1"/>
</dbReference>
<dbReference type="GO" id="GO:0003955">
    <property type="term" value="F:NAD(P)H dehydrogenase (quinone) activity"/>
    <property type="evidence" value="ECO:0007669"/>
    <property type="project" value="TreeGrafter"/>
</dbReference>
<evidence type="ECO:0000313" key="6">
    <source>
        <dbReference type="Proteomes" id="UP000265581"/>
    </source>
</evidence>
<feature type="domain" description="Flavodoxin-like fold" evidence="4">
    <location>
        <begin position="6"/>
        <end position="206"/>
    </location>
</feature>
<protein>
    <submittedName>
        <fullName evidence="5">Flavodoxin family protein</fullName>
    </submittedName>
</protein>